<dbReference type="STRING" id="46224.B4102_3293"/>
<dbReference type="AlphaFoldDB" id="A0A150KW65"/>
<gene>
    <name evidence="2" type="ORF">B4102_3293</name>
</gene>
<comment type="caution">
    <text evidence="2">The sequence shown here is derived from an EMBL/GenBank/DDBJ whole genome shotgun (WGS) entry which is preliminary data.</text>
</comment>
<dbReference type="Gene3D" id="3.30.559.10">
    <property type="entry name" value="Chloramphenicol acetyltransferase-like domain"/>
    <property type="match status" value="1"/>
</dbReference>
<dbReference type="GO" id="GO:0031177">
    <property type="term" value="F:phosphopantetheine binding"/>
    <property type="evidence" value="ECO:0007669"/>
    <property type="project" value="TreeGrafter"/>
</dbReference>
<protein>
    <recommendedName>
        <fullName evidence="1">Condensation domain-containing protein</fullName>
    </recommendedName>
</protein>
<evidence type="ECO:0000313" key="3">
    <source>
        <dbReference type="Proteomes" id="UP000075666"/>
    </source>
</evidence>
<feature type="domain" description="Condensation" evidence="1">
    <location>
        <begin position="72"/>
        <end position="469"/>
    </location>
</feature>
<dbReference type="EMBL" id="LQYN01000062">
    <property type="protein sequence ID" value="KYD04313.1"/>
    <property type="molecule type" value="Genomic_DNA"/>
</dbReference>
<dbReference type="OrthoDB" id="9778383at2"/>
<sequence>MGGDSILLTDMHDIIENLYPNIVKVADLFEFDSVFSLSEFISSQINLDQSEEEEATVDDSNINDLAQTVVESKHYDMSNAQERIYYDYRLNKNKHIYNIGFITDESESEYHDLVNNANKFFSDFEMFRTTFKMVNKKLVQYINPISPIKIERVQVDTVENIDFKKYLKTFKLSEYPLFNLTLFESPDKKLLLFDVHHILIDGYSSTLLQEHMNAFGKNIKLDKPLHPYSKFIEFEKVFYNSPEYKEMGNYWKEKLKGFDFSNPLNRKNSDDYAYGNTSIQISSEVAEKLSEFSKGGKTTLFNIFLGAFSIALNIFTGRKDITVLTPVLNRYKPEFKNTIGVFTNLIPMRVKMNSNLLLGNFLKEVRKTTVEGIKNQFYQYNHILQDLKSSDPQFFFYMDFEDKSLKKNRKTEDIPHAVAIPKFILDLEVKNLNGIYNISASYKKSYLSEDEVESILELLIRILSNVFTNDNFRESLKSIYKTLYKLTVHHE</sequence>
<dbReference type="SUPFAM" id="SSF52777">
    <property type="entry name" value="CoA-dependent acyltransferases"/>
    <property type="match status" value="2"/>
</dbReference>
<dbReference type="PATRIC" id="fig|46224.3.peg.3379"/>
<keyword evidence="3" id="KW-1185">Reference proteome</keyword>
<evidence type="ECO:0000313" key="2">
    <source>
        <dbReference type="EMBL" id="KYD04313.1"/>
    </source>
</evidence>
<dbReference type="GO" id="GO:0005737">
    <property type="term" value="C:cytoplasm"/>
    <property type="evidence" value="ECO:0007669"/>
    <property type="project" value="TreeGrafter"/>
</dbReference>
<dbReference type="PANTHER" id="PTHR45527">
    <property type="entry name" value="NONRIBOSOMAL PEPTIDE SYNTHETASE"/>
    <property type="match status" value="1"/>
</dbReference>
<accession>A0A150KW65</accession>
<dbReference type="GO" id="GO:0043041">
    <property type="term" value="P:amino acid activation for nonribosomal peptide biosynthetic process"/>
    <property type="evidence" value="ECO:0007669"/>
    <property type="project" value="TreeGrafter"/>
</dbReference>
<dbReference type="InterPro" id="IPR023213">
    <property type="entry name" value="CAT-like_dom_sf"/>
</dbReference>
<dbReference type="GO" id="GO:0003824">
    <property type="term" value="F:catalytic activity"/>
    <property type="evidence" value="ECO:0007669"/>
    <property type="project" value="InterPro"/>
</dbReference>
<dbReference type="GO" id="GO:0008610">
    <property type="term" value="P:lipid biosynthetic process"/>
    <property type="evidence" value="ECO:0007669"/>
    <property type="project" value="UniProtKB-ARBA"/>
</dbReference>
<reference evidence="2 3" key="1">
    <citation type="submission" date="2016-01" db="EMBL/GenBank/DDBJ databases">
        <title>Genome Sequences of Twelve Sporeforming Bacillus Species Isolated from Foods.</title>
        <authorList>
            <person name="Berendsen E.M."/>
            <person name="Wells-Bennik M.H."/>
            <person name="Krawcyk A.O."/>
            <person name="De Jong A."/>
            <person name="Holsappel S."/>
            <person name="Eijlander R.T."/>
            <person name="Kuipers O.P."/>
        </authorList>
    </citation>
    <scope>NUCLEOTIDE SEQUENCE [LARGE SCALE GENOMIC DNA]</scope>
    <source>
        <strain evidence="2 3">B4102</strain>
    </source>
</reference>
<dbReference type="InterPro" id="IPR001242">
    <property type="entry name" value="Condensation_dom"/>
</dbReference>
<dbReference type="RefSeq" id="WP_084347684.1">
    <property type="nucleotide sequence ID" value="NZ_LQYN01000062.1"/>
</dbReference>
<organism evidence="2 3">
    <name type="scientific">Heyndrickxia sporothermodurans</name>
    <dbReference type="NCBI Taxonomy" id="46224"/>
    <lineage>
        <taxon>Bacteria</taxon>
        <taxon>Bacillati</taxon>
        <taxon>Bacillota</taxon>
        <taxon>Bacilli</taxon>
        <taxon>Bacillales</taxon>
        <taxon>Bacillaceae</taxon>
        <taxon>Heyndrickxia</taxon>
    </lineage>
</organism>
<dbReference type="Pfam" id="PF00668">
    <property type="entry name" value="Condensation"/>
    <property type="match status" value="1"/>
</dbReference>
<dbReference type="PANTHER" id="PTHR45527:SF1">
    <property type="entry name" value="FATTY ACID SYNTHASE"/>
    <property type="match status" value="1"/>
</dbReference>
<dbReference type="Proteomes" id="UP000075666">
    <property type="component" value="Unassembled WGS sequence"/>
</dbReference>
<name>A0A150KW65_9BACI</name>
<proteinExistence type="predicted"/>
<dbReference type="GO" id="GO:0044550">
    <property type="term" value="P:secondary metabolite biosynthetic process"/>
    <property type="evidence" value="ECO:0007669"/>
    <property type="project" value="TreeGrafter"/>
</dbReference>
<evidence type="ECO:0000259" key="1">
    <source>
        <dbReference type="Pfam" id="PF00668"/>
    </source>
</evidence>
<dbReference type="Gene3D" id="3.30.559.30">
    <property type="entry name" value="Nonribosomal peptide synthetase, condensation domain"/>
    <property type="match status" value="1"/>
</dbReference>